<evidence type="ECO:0000313" key="8">
    <source>
        <dbReference type="Proteomes" id="UP000664303"/>
    </source>
</evidence>
<feature type="active site" evidence="4">
    <location>
        <position position="37"/>
    </location>
</feature>
<comment type="caution">
    <text evidence="7">The sequence shown here is derived from an EMBL/GenBank/DDBJ whole genome shotgun (WGS) entry which is preliminary data.</text>
</comment>
<proteinExistence type="inferred from homology"/>
<keyword evidence="8" id="KW-1185">Reference proteome</keyword>
<evidence type="ECO:0000256" key="3">
    <source>
        <dbReference type="ARBA" id="ARBA00023002"/>
    </source>
</evidence>
<keyword evidence="2 5" id="KW-0575">Peroxidase</keyword>
<sequence length="161" mass="17832">MTDSIYDFTCQSPTGEARSLGDYRGKVLLVVNTASKCGFTPQFEGLEQLYQKYRERGLEILGFPCNQFGKQDPGSNGEIMEFCQLNYGVSFPMFGKIEVNGDAADPLYKHLKKAAPGALGSQRIKWNFTKFLVDGSGKVIKRYAPMTKPGDIEKDIDALLG</sequence>
<dbReference type="RefSeq" id="WP_206562001.1">
    <property type="nucleotide sequence ID" value="NZ_JAFKCZ010000016.1"/>
</dbReference>
<accession>A0A939DJE5</accession>
<dbReference type="PRINTS" id="PR01011">
    <property type="entry name" value="GLUTPROXDASE"/>
</dbReference>
<evidence type="ECO:0000256" key="4">
    <source>
        <dbReference type="PIRSR" id="PIRSR000303-1"/>
    </source>
</evidence>
<dbReference type="EMBL" id="JAFKCZ010000016">
    <property type="protein sequence ID" value="MBN7798552.1"/>
    <property type="molecule type" value="Genomic_DNA"/>
</dbReference>
<dbReference type="FunFam" id="3.40.30.10:FF:000010">
    <property type="entry name" value="Glutathione peroxidase"/>
    <property type="match status" value="1"/>
</dbReference>
<dbReference type="PROSITE" id="PS51355">
    <property type="entry name" value="GLUTATHIONE_PEROXID_3"/>
    <property type="match status" value="1"/>
</dbReference>
<dbReference type="Proteomes" id="UP000664303">
    <property type="component" value="Unassembled WGS sequence"/>
</dbReference>
<keyword evidence="3 5" id="KW-0560">Oxidoreductase</keyword>
<dbReference type="Pfam" id="PF00255">
    <property type="entry name" value="GSHPx"/>
    <property type="match status" value="1"/>
</dbReference>
<dbReference type="PANTHER" id="PTHR11592">
    <property type="entry name" value="GLUTATHIONE PEROXIDASE"/>
    <property type="match status" value="1"/>
</dbReference>
<evidence type="ECO:0000259" key="6">
    <source>
        <dbReference type="PROSITE" id="PS51352"/>
    </source>
</evidence>
<evidence type="ECO:0000256" key="1">
    <source>
        <dbReference type="ARBA" id="ARBA00006926"/>
    </source>
</evidence>
<dbReference type="PANTHER" id="PTHR11592:SF78">
    <property type="entry name" value="GLUTATHIONE PEROXIDASE"/>
    <property type="match status" value="1"/>
</dbReference>
<evidence type="ECO:0000256" key="2">
    <source>
        <dbReference type="ARBA" id="ARBA00022559"/>
    </source>
</evidence>
<dbReference type="AlphaFoldDB" id="A0A939DJE5"/>
<dbReference type="SUPFAM" id="SSF52833">
    <property type="entry name" value="Thioredoxin-like"/>
    <property type="match status" value="1"/>
</dbReference>
<dbReference type="PROSITE" id="PS51352">
    <property type="entry name" value="THIOREDOXIN_2"/>
    <property type="match status" value="1"/>
</dbReference>
<feature type="domain" description="Thioredoxin" evidence="6">
    <location>
        <begin position="1"/>
        <end position="161"/>
    </location>
</feature>
<gene>
    <name evidence="7" type="ORF">JYP50_18260</name>
</gene>
<dbReference type="PROSITE" id="PS00460">
    <property type="entry name" value="GLUTATHIONE_PEROXID_1"/>
    <property type="match status" value="1"/>
</dbReference>
<dbReference type="InterPro" id="IPR000889">
    <property type="entry name" value="Glutathione_peroxidase"/>
</dbReference>
<dbReference type="Gene3D" id="3.40.30.10">
    <property type="entry name" value="Glutaredoxin"/>
    <property type="match status" value="1"/>
</dbReference>
<comment type="similarity">
    <text evidence="1 5">Belongs to the glutathione peroxidase family.</text>
</comment>
<dbReference type="PROSITE" id="PS00763">
    <property type="entry name" value="GLUTATHIONE_PEROXID_2"/>
    <property type="match status" value="1"/>
</dbReference>
<dbReference type="CDD" id="cd00340">
    <property type="entry name" value="GSH_Peroxidase"/>
    <property type="match status" value="1"/>
</dbReference>
<dbReference type="PIRSF" id="PIRSF000303">
    <property type="entry name" value="Glutathion_perox"/>
    <property type="match status" value="1"/>
</dbReference>
<dbReference type="InterPro" id="IPR013766">
    <property type="entry name" value="Thioredoxin_domain"/>
</dbReference>
<evidence type="ECO:0000313" key="7">
    <source>
        <dbReference type="EMBL" id="MBN7798552.1"/>
    </source>
</evidence>
<organism evidence="7 8">
    <name type="scientific">Parahaliea mediterranea</name>
    <dbReference type="NCBI Taxonomy" id="651086"/>
    <lineage>
        <taxon>Bacteria</taxon>
        <taxon>Pseudomonadati</taxon>
        <taxon>Pseudomonadota</taxon>
        <taxon>Gammaproteobacteria</taxon>
        <taxon>Cellvibrionales</taxon>
        <taxon>Halieaceae</taxon>
        <taxon>Parahaliea</taxon>
    </lineage>
</organism>
<name>A0A939DJE5_9GAMM</name>
<reference evidence="7" key="1">
    <citation type="submission" date="2021-02" db="EMBL/GenBank/DDBJ databases">
        <title>PHA producing bacteria isolated from coastal sediment in Guangdong, Shenzhen.</title>
        <authorList>
            <person name="Zheng W."/>
            <person name="Yu S."/>
            <person name="Huang Y."/>
        </authorList>
    </citation>
    <scope>NUCLEOTIDE SEQUENCE</scope>
    <source>
        <strain evidence="7">TN14-10</strain>
    </source>
</reference>
<evidence type="ECO:0000256" key="5">
    <source>
        <dbReference type="RuleBase" id="RU000499"/>
    </source>
</evidence>
<dbReference type="InterPro" id="IPR036249">
    <property type="entry name" value="Thioredoxin-like_sf"/>
</dbReference>
<dbReference type="InterPro" id="IPR029760">
    <property type="entry name" value="GPX_CS"/>
</dbReference>
<dbReference type="GO" id="GO:0004601">
    <property type="term" value="F:peroxidase activity"/>
    <property type="evidence" value="ECO:0007669"/>
    <property type="project" value="UniProtKB-KW"/>
</dbReference>
<dbReference type="InterPro" id="IPR029759">
    <property type="entry name" value="GPX_AS"/>
</dbReference>
<protein>
    <recommendedName>
        <fullName evidence="5">Glutathione peroxidase</fullName>
    </recommendedName>
</protein>
<dbReference type="GO" id="GO:0034599">
    <property type="term" value="P:cellular response to oxidative stress"/>
    <property type="evidence" value="ECO:0007669"/>
    <property type="project" value="TreeGrafter"/>
</dbReference>